<dbReference type="AlphaFoldDB" id="A0AB34KEI3"/>
<dbReference type="GeneID" id="96010652"/>
<dbReference type="Pfam" id="PF05870">
    <property type="entry name" value="PA_decarbox"/>
    <property type="match status" value="1"/>
</dbReference>
<dbReference type="InterPro" id="IPR008729">
    <property type="entry name" value="PA_de_COase"/>
</dbReference>
<evidence type="ECO:0000313" key="2">
    <source>
        <dbReference type="Proteomes" id="UP000803884"/>
    </source>
</evidence>
<keyword evidence="2" id="KW-1185">Reference proteome</keyword>
<name>A0AB34KEI3_9PEZI</name>
<protein>
    <recommendedName>
        <fullName evidence="3">Phenol acid carboxylase</fullName>
    </recommendedName>
</protein>
<proteinExistence type="predicted"/>
<dbReference type="PANTHER" id="PTHR40087">
    <property type="entry name" value="PHENOLIC ACID DECARBOXYLASE PADC"/>
    <property type="match status" value="1"/>
</dbReference>
<evidence type="ECO:0008006" key="3">
    <source>
        <dbReference type="Google" id="ProtNLM"/>
    </source>
</evidence>
<gene>
    <name evidence="1" type="ORF">WHR41_09210</name>
</gene>
<comment type="caution">
    <text evidence="1">The sequence shown here is derived from an EMBL/GenBank/DDBJ whole genome shotgun (WGS) entry which is preliminary data.</text>
</comment>
<dbReference type="GO" id="GO:0016831">
    <property type="term" value="F:carboxy-lyase activity"/>
    <property type="evidence" value="ECO:0007669"/>
    <property type="project" value="InterPro"/>
</dbReference>
<dbReference type="InterPro" id="IPR012674">
    <property type="entry name" value="Calycin"/>
</dbReference>
<evidence type="ECO:0000313" key="1">
    <source>
        <dbReference type="EMBL" id="KAL1581930.1"/>
    </source>
</evidence>
<dbReference type="SUPFAM" id="SSF50814">
    <property type="entry name" value="Lipocalins"/>
    <property type="match status" value="1"/>
</dbReference>
<dbReference type="PANTHER" id="PTHR40087:SF1">
    <property type="entry name" value="PHENOLIC ACID DECARBOXYLASE PADC"/>
    <property type="match status" value="1"/>
</dbReference>
<reference evidence="1 2" key="1">
    <citation type="journal article" date="2020" name="Microbiol. Resour. Announc.">
        <title>Draft Genome Sequence of a Cladosporium Species Isolated from the Mesophotic Ascidian Didemnum maculosum.</title>
        <authorList>
            <person name="Gioti A."/>
            <person name="Siaperas R."/>
            <person name="Nikolaivits E."/>
            <person name="Le Goff G."/>
            <person name="Ouazzani J."/>
            <person name="Kotoulas G."/>
            <person name="Topakas E."/>
        </authorList>
    </citation>
    <scope>NUCLEOTIDE SEQUENCE [LARGE SCALE GENOMIC DNA]</scope>
    <source>
        <strain evidence="1 2">TM138-S3</strain>
    </source>
</reference>
<dbReference type="EMBL" id="JAAQHG020000097">
    <property type="protein sequence ID" value="KAL1581930.1"/>
    <property type="molecule type" value="Genomic_DNA"/>
</dbReference>
<dbReference type="Proteomes" id="UP000803884">
    <property type="component" value="Unassembled WGS sequence"/>
</dbReference>
<accession>A0AB34KEI3</accession>
<dbReference type="Gene3D" id="2.40.128.20">
    <property type="match status" value="1"/>
</dbReference>
<dbReference type="RefSeq" id="XP_069225037.1">
    <property type="nucleotide sequence ID" value="XM_069377814.1"/>
</dbReference>
<sequence length="177" mass="20564">MSKLPAFKTNTPLHPSFDRDIRDTHLIYDYDAEDADGKPEKWRYEMWFFSENRIVYAIHGGPMSGRINYQTCTFQCIRPGEIWQCNWLEETGTICSLVYDIPNQTISTLLGFSQGHWEHAEEAHGDKRKAEDFTRWRHLAKIGTQTDRFMLTEQAKILESFKGKGNLLPIDANAVTF</sequence>
<organism evidence="1 2">
    <name type="scientific">Cladosporium halotolerans</name>
    <dbReference type="NCBI Taxonomy" id="1052096"/>
    <lineage>
        <taxon>Eukaryota</taxon>
        <taxon>Fungi</taxon>
        <taxon>Dikarya</taxon>
        <taxon>Ascomycota</taxon>
        <taxon>Pezizomycotina</taxon>
        <taxon>Dothideomycetes</taxon>
        <taxon>Dothideomycetidae</taxon>
        <taxon>Cladosporiales</taxon>
        <taxon>Cladosporiaceae</taxon>
        <taxon>Cladosporium</taxon>
    </lineage>
</organism>